<organism evidence="3 4">
    <name type="scientific">Bacteriovorax antarcticus</name>
    <dbReference type="NCBI Taxonomy" id="3088717"/>
    <lineage>
        <taxon>Bacteria</taxon>
        <taxon>Pseudomonadati</taxon>
        <taxon>Bdellovibrionota</taxon>
        <taxon>Bacteriovoracia</taxon>
        <taxon>Bacteriovoracales</taxon>
        <taxon>Bacteriovoracaceae</taxon>
        <taxon>Bacteriovorax</taxon>
    </lineage>
</organism>
<reference evidence="3 4" key="1">
    <citation type="submission" date="2023-11" db="EMBL/GenBank/DDBJ databases">
        <title>A Novel Polar Bacteriovorax (B. antarcticus) Isolated from the Biocrust in Antarctica.</title>
        <authorList>
            <person name="Mun W."/>
            <person name="Choi S.Y."/>
            <person name="Mitchell R.J."/>
        </authorList>
    </citation>
    <scope>NUCLEOTIDE SEQUENCE [LARGE SCALE GENOMIC DNA]</scope>
    <source>
        <strain evidence="3 4">PP10</strain>
    </source>
</reference>
<keyword evidence="4" id="KW-1185">Reference proteome</keyword>
<keyword evidence="1" id="KW-0472">Membrane</keyword>
<dbReference type="InterPro" id="IPR038731">
    <property type="entry name" value="RgtA/B/C-like"/>
</dbReference>
<feature type="transmembrane region" description="Helical" evidence="1">
    <location>
        <begin position="331"/>
        <end position="354"/>
    </location>
</feature>
<comment type="caution">
    <text evidence="3">The sequence shown here is derived from an EMBL/GenBank/DDBJ whole genome shotgun (WGS) entry which is preliminary data.</text>
</comment>
<protein>
    <submittedName>
        <fullName evidence="3">Glycosyltransferase family 39 protein</fullName>
        <ecNumber evidence="3">2.4.-.-</ecNumber>
    </submittedName>
</protein>
<feature type="transmembrane region" description="Helical" evidence="1">
    <location>
        <begin position="87"/>
        <end position="105"/>
    </location>
</feature>
<feature type="transmembrane region" description="Helical" evidence="1">
    <location>
        <begin position="200"/>
        <end position="218"/>
    </location>
</feature>
<proteinExistence type="predicted"/>
<keyword evidence="3" id="KW-0328">Glycosyltransferase</keyword>
<dbReference type="Pfam" id="PF13231">
    <property type="entry name" value="PMT_2"/>
    <property type="match status" value="1"/>
</dbReference>
<gene>
    <name evidence="3" type="ORF">SHI21_02135</name>
</gene>
<accession>A0ABU5VPL3</accession>
<feature type="transmembrane region" description="Helical" evidence="1">
    <location>
        <begin position="306"/>
        <end position="324"/>
    </location>
</feature>
<dbReference type="GO" id="GO:0016757">
    <property type="term" value="F:glycosyltransferase activity"/>
    <property type="evidence" value="ECO:0007669"/>
    <property type="project" value="UniProtKB-KW"/>
</dbReference>
<feature type="transmembrane region" description="Helical" evidence="1">
    <location>
        <begin position="168"/>
        <end position="194"/>
    </location>
</feature>
<dbReference type="EC" id="2.4.-.-" evidence="3"/>
<sequence>MQQFLKNKIGLKSLLVLLFFLAVSLVIYYPTLKSDPLWDDWVFLFRSWAIKNVRPWEYWLFGIHRRSWPVFFTTLSLMYKAWGDNTFYYHLTSVVLHSCNGFLIYKILKKLGGSNTLLIALLYLVHPLNFFTVSWIIQLKTLMCIFFFLISLGLFLDHLKDGSKYRYWISVLFFGLSLLSKSAFAPIGLMMIFYKDKAKMVPYLLICVYSVLLTGWATHIKGFVQDPQVTSYFISPAVAEENFSKIEKIEPMTRKLGPPRKRDKDPFNEVALSLNNLTRYSLYVFYPSENLLVQPSTQITYSYKEILSALVLVFLIIFLFFRFYETKKINSLLGLTFFLITLLPLCGVFFIPIFRYSNYVEYWLSVPILGLLVCFSMISFRQVYIKGLLIVAICFFTYKTSATSINTPGPVSMIEKSIESYPDSILTKFILARHYTFKGEYEKSNQILLKERNNPEFKVNIMKDVEENFNLMKSR</sequence>
<keyword evidence="1" id="KW-0812">Transmembrane</keyword>
<dbReference type="Proteomes" id="UP001302274">
    <property type="component" value="Unassembled WGS sequence"/>
</dbReference>
<keyword evidence="1" id="KW-1133">Transmembrane helix</keyword>
<dbReference type="EMBL" id="JAYGJQ010000001">
    <property type="protein sequence ID" value="MEA9354978.1"/>
    <property type="molecule type" value="Genomic_DNA"/>
</dbReference>
<keyword evidence="3" id="KW-0808">Transferase</keyword>
<evidence type="ECO:0000313" key="3">
    <source>
        <dbReference type="EMBL" id="MEA9354978.1"/>
    </source>
</evidence>
<evidence type="ECO:0000256" key="1">
    <source>
        <dbReference type="SAM" id="Phobius"/>
    </source>
</evidence>
<name>A0ABU5VPL3_9BACT</name>
<feature type="domain" description="Glycosyltransferase RgtA/B/C/D-like" evidence="2">
    <location>
        <begin position="69"/>
        <end position="194"/>
    </location>
</feature>
<dbReference type="RefSeq" id="WP_323574468.1">
    <property type="nucleotide sequence ID" value="NZ_JAYGJQ010000001.1"/>
</dbReference>
<feature type="transmembrane region" description="Helical" evidence="1">
    <location>
        <begin position="9"/>
        <end position="29"/>
    </location>
</feature>
<evidence type="ECO:0000259" key="2">
    <source>
        <dbReference type="Pfam" id="PF13231"/>
    </source>
</evidence>
<evidence type="ECO:0000313" key="4">
    <source>
        <dbReference type="Proteomes" id="UP001302274"/>
    </source>
</evidence>
<feature type="transmembrane region" description="Helical" evidence="1">
    <location>
        <begin position="112"/>
        <end position="129"/>
    </location>
</feature>
<feature type="transmembrane region" description="Helical" evidence="1">
    <location>
        <begin position="360"/>
        <end position="380"/>
    </location>
</feature>